<dbReference type="EMBL" id="CP044222">
    <property type="protein sequence ID" value="QEW06344.1"/>
    <property type="molecule type" value="Genomic_DNA"/>
</dbReference>
<evidence type="ECO:0000313" key="1">
    <source>
        <dbReference type="EMBL" id="QEW06344.1"/>
    </source>
</evidence>
<dbReference type="AlphaFoldDB" id="A0A5J6LCD7"/>
<keyword evidence="2" id="KW-1185">Reference proteome</keyword>
<dbReference type="PIRSF" id="PIRSF029208">
    <property type="entry name" value="Phage_tail_GPU"/>
    <property type="match status" value="1"/>
</dbReference>
<evidence type="ECO:0000313" key="2">
    <source>
        <dbReference type="Proteomes" id="UP000325606"/>
    </source>
</evidence>
<organism evidence="1 2">
    <name type="scientific">Nitrincola iocasae</name>
    <dbReference type="NCBI Taxonomy" id="2614693"/>
    <lineage>
        <taxon>Bacteria</taxon>
        <taxon>Pseudomonadati</taxon>
        <taxon>Pseudomonadota</taxon>
        <taxon>Gammaproteobacteria</taxon>
        <taxon>Oceanospirillales</taxon>
        <taxon>Oceanospirillaceae</taxon>
        <taxon>Nitrincola</taxon>
    </lineage>
</organism>
<gene>
    <name evidence="1" type="ORF">F5I99_07405</name>
</gene>
<dbReference type="KEGG" id="nik:F5I99_07405"/>
<sequence>MLMSLGQFVWGINTLAYQQLQRQTNWRWAAQNRVGQRPARQFVGEGDDTITLSGWLSPELVGDRNSIDTLRYMGDQGLPYVLVDATGRVYGLWVIEGISETGTLFRVDSLPRRIEFSLTLNRVDDNRIDQVGLITDPTEVIA</sequence>
<dbReference type="InterPro" id="IPR009734">
    <property type="entry name" value="Myoviridae_GpU"/>
</dbReference>
<name>A0A5J6LCD7_9GAMM</name>
<accession>A0A5J6LCD7</accession>
<protein>
    <submittedName>
        <fullName evidence="1">Oxidoreductase</fullName>
    </submittedName>
</protein>
<reference evidence="1 2" key="1">
    <citation type="submission" date="2019-09" db="EMBL/GenBank/DDBJ databases">
        <title>Nitrincola iocasae sp. nov., a bacterium isolated from the sediment collected at a cold seep field in South China Sea.</title>
        <authorList>
            <person name="Zhang H."/>
            <person name="Wang H."/>
            <person name="Li C."/>
        </authorList>
    </citation>
    <scope>NUCLEOTIDE SEQUENCE [LARGE SCALE GENOMIC DNA]</scope>
    <source>
        <strain evidence="1 2">KXZD1103</strain>
    </source>
</reference>
<dbReference type="Proteomes" id="UP000325606">
    <property type="component" value="Chromosome"/>
</dbReference>
<dbReference type="Pfam" id="PF06995">
    <property type="entry name" value="Phage_P2_GpU"/>
    <property type="match status" value="1"/>
</dbReference>
<proteinExistence type="predicted"/>
<dbReference type="InterPro" id="IPR016912">
    <property type="entry name" value="Phage_P2_GpU"/>
</dbReference>
<dbReference type="RefSeq" id="WP_151054593.1">
    <property type="nucleotide sequence ID" value="NZ_CP044222.1"/>
</dbReference>